<feature type="region of interest" description="Disordered" evidence="1">
    <location>
        <begin position="145"/>
        <end position="171"/>
    </location>
</feature>
<evidence type="ECO:0000256" key="1">
    <source>
        <dbReference type="SAM" id="MobiDB-lite"/>
    </source>
</evidence>
<dbReference type="Gene3D" id="1.20.140.150">
    <property type="match status" value="1"/>
</dbReference>
<protein>
    <recommendedName>
        <fullName evidence="5">DUF4190 domain-containing protein</fullName>
    </recommendedName>
</protein>
<keyword evidence="2" id="KW-0812">Transmembrane</keyword>
<dbReference type="EMBL" id="JAIZAY010000015">
    <property type="protein sequence ID" value="KAJ8028318.1"/>
    <property type="molecule type" value="Genomic_DNA"/>
</dbReference>
<feature type="transmembrane region" description="Helical" evidence="2">
    <location>
        <begin position="186"/>
        <end position="212"/>
    </location>
</feature>
<evidence type="ECO:0000256" key="2">
    <source>
        <dbReference type="SAM" id="Phobius"/>
    </source>
</evidence>
<organism evidence="3 4">
    <name type="scientific">Holothuria leucospilota</name>
    <name type="common">Black long sea cucumber</name>
    <name type="synonym">Mertensiothuria leucospilota</name>
    <dbReference type="NCBI Taxonomy" id="206669"/>
    <lineage>
        <taxon>Eukaryota</taxon>
        <taxon>Metazoa</taxon>
        <taxon>Echinodermata</taxon>
        <taxon>Eleutherozoa</taxon>
        <taxon>Echinozoa</taxon>
        <taxon>Holothuroidea</taxon>
        <taxon>Aspidochirotacea</taxon>
        <taxon>Aspidochirotida</taxon>
        <taxon>Holothuriidae</taxon>
        <taxon>Holothuria</taxon>
    </lineage>
</organism>
<keyword evidence="2" id="KW-1133">Transmembrane helix</keyword>
<accession>A0A9Q1GZQ2</accession>
<dbReference type="Proteomes" id="UP001152320">
    <property type="component" value="Chromosome 15"/>
</dbReference>
<evidence type="ECO:0000313" key="4">
    <source>
        <dbReference type="Proteomes" id="UP001152320"/>
    </source>
</evidence>
<feature type="transmembrane region" description="Helical" evidence="2">
    <location>
        <begin position="224"/>
        <end position="250"/>
    </location>
</feature>
<reference evidence="3" key="1">
    <citation type="submission" date="2021-10" db="EMBL/GenBank/DDBJ databases">
        <title>Tropical sea cucumber genome reveals ecological adaptation and Cuvierian tubules defense mechanism.</title>
        <authorList>
            <person name="Chen T."/>
        </authorList>
    </citation>
    <scope>NUCLEOTIDE SEQUENCE</scope>
    <source>
        <strain evidence="3">Nanhai2018</strain>
        <tissue evidence="3">Muscle</tissue>
    </source>
</reference>
<comment type="caution">
    <text evidence="3">The sequence shown here is derived from an EMBL/GenBank/DDBJ whole genome shotgun (WGS) entry which is preliminary data.</text>
</comment>
<proteinExistence type="predicted"/>
<gene>
    <name evidence="3" type="ORF">HOLleu_30521</name>
</gene>
<evidence type="ECO:0008006" key="5">
    <source>
        <dbReference type="Google" id="ProtNLM"/>
    </source>
</evidence>
<name>A0A9Q1GZQ2_HOLLE</name>
<dbReference type="AlphaFoldDB" id="A0A9Q1GZQ2"/>
<sequence length="257" mass="27579">MTREKSGEDLYETIKETTGGHTYAHNIANVGNQGNSSGHGGPEVLQQPSTTPDFVYLENSDVPATPAPITDQRLQQTASPVPHVVPQNQTQATNSYPQTLPPAAINQSYIPEQHPPSYNEVFGKGHPSSNFGPHTQQPQPWGQQFHPNYHNNVTVTTQPQPTPPNMMIVNPTPQRNASQGLATASLVMAIFGVCCCFCSIFCTIPAIVLAAISLCSTDPEKAKTLANISMLCTVVGWISGIIAVIVYVVVVATASYQ</sequence>
<evidence type="ECO:0000313" key="3">
    <source>
        <dbReference type="EMBL" id="KAJ8028318.1"/>
    </source>
</evidence>
<keyword evidence="4" id="KW-1185">Reference proteome</keyword>
<keyword evidence="2" id="KW-0472">Membrane</keyword>